<evidence type="ECO:0000313" key="2">
    <source>
        <dbReference type="EMBL" id="PXX98803.1"/>
    </source>
</evidence>
<feature type="transmembrane region" description="Helical" evidence="1">
    <location>
        <begin position="20"/>
        <end position="39"/>
    </location>
</feature>
<keyword evidence="1" id="KW-0812">Transmembrane</keyword>
<keyword evidence="1" id="KW-1133">Transmembrane helix</keyword>
<proteinExistence type="predicted"/>
<dbReference type="EMBL" id="QFLI01000007">
    <property type="protein sequence ID" value="PXX98803.1"/>
    <property type="molecule type" value="Genomic_DNA"/>
</dbReference>
<sequence>MNDMNSKKGNFFNKPSLKQVILFTGLWILSMILLVMVITDLFTELIWRKEHLIIYFLMVSSTLSIAKFYGNYRKNNS</sequence>
<protein>
    <submittedName>
        <fullName evidence="2">Uncharacterized protein</fullName>
    </submittedName>
</protein>
<keyword evidence="1" id="KW-0472">Membrane</keyword>
<evidence type="ECO:0000313" key="3">
    <source>
        <dbReference type="Proteomes" id="UP000248079"/>
    </source>
</evidence>
<evidence type="ECO:0000256" key="1">
    <source>
        <dbReference type="SAM" id="Phobius"/>
    </source>
</evidence>
<gene>
    <name evidence="2" type="ORF">DF185_15615</name>
</gene>
<accession>A0A2V3ZTX5</accession>
<dbReference type="Proteomes" id="UP000248079">
    <property type="component" value="Unassembled WGS sequence"/>
</dbReference>
<dbReference type="AlphaFoldDB" id="A0A2V3ZTX5"/>
<organism evidence="2 3">
    <name type="scientific">Marinifilum breve</name>
    <dbReference type="NCBI Taxonomy" id="2184082"/>
    <lineage>
        <taxon>Bacteria</taxon>
        <taxon>Pseudomonadati</taxon>
        <taxon>Bacteroidota</taxon>
        <taxon>Bacteroidia</taxon>
        <taxon>Marinilabiliales</taxon>
        <taxon>Marinifilaceae</taxon>
    </lineage>
</organism>
<feature type="transmembrane region" description="Helical" evidence="1">
    <location>
        <begin position="51"/>
        <end position="70"/>
    </location>
</feature>
<keyword evidence="3" id="KW-1185">Reference proteome</keyword>
<reference evidence="2 3" key="1">
    <citation type="submission" date="2018-05" db="EMBL/GenBank/DDBJ databases">
        <title>Marinifilum breve JC075T sp. nov., a marine bacterium isolated from Yongle Blue Hole in the South China Sea.</title>
        <authorList>
            <person name="Fu T."/>
        </authorList>
    </citation>
    <scope>NUCLEOTIDE SEQUENCE [LARGE SCALE GENOMIC DNA]</scope>
    <source>
        <strain evidence="2 3">JC075</strain>
    </source>
</reference>
<comment type="caution">
    <text evidence="2">The sequence shown here is derived from an EMBL/GenBank/DDBJ whole genome shotgun (WGS) entry which is preliminary data.</text>
</comment>
<name>A0A2V3ZTX5_9BACT</name>